<dbReference type="RefSeq" id="WP_164044176.1">
    <property type="nucleotide sequence ID" value="NZ_JAAGNZ010000010.1"/>
</dbReference>
<feature type="transmembrane region" description="Helical" evidence="1">
    <location>
        <begin position="41"/>
        <end position="62"/>
    </location>
</feature>
<feature type="transmembrane region" description="Helical" evidence="1">
    <location>
        <begin position="175"/>
        <end position="196"/>
    </location>
</feature>
<dbReference type="InterPro" id="IPR000326">
    <property type="entry name" value="PAP2/HPO"/>
</dbReference>
<gene>
    <name evidence="3" type="ORF">GK091_28625</name>
</gene>
<organism evidence="3 4">
    <name type="scientific">Spirosoma agri</name>
    <dbReference type="NCBI Taxonomy" id="1987381"/>
    <lineage>
        <taxon>Bacteria</taxon>
        <taxon>Pseudomonadati</taxon>
        <taxon>Bacteroidota</taxon>
        <taxon>Cytophagia</taxon>
        <taxon>Cytophagales</taxon>
        <taxon>Cytophagaceae</taxon>
        <taxon>Spirosoma</taxon>
    </lineage>
</organism>
<dbReference type="SUPFAM" id="SSF48317">
    <property type="entry name" value="Acid phosphatase/Vanadium-dependent haloperoxidase"/>
    <property type="match status" value="1"/>
</dbReference>
<accession>A0A6M0IS02</accession>
<feature type="transmembrane region" description="Helical" evidence="1">
    <location>
        <begin position="140"/>
        <end position="163"/>
    </location>
</feature>
<evidence type="ECO:0000313" key="4">
    <source>
        <dbReference type="Proteomes" id="UP000477386"/>
    </source>
</evidence>
<evidence type="ECO:0000259" key="2">
    <source>
        <dbReference type="Pfam" id="PF01569"/>
    </source>
</evidence>
<sequence>MQSVSPWLTKTARIVSAVGHPLFVTSLFTLAVAFDQLTTLNALLVSGLLLGGVIGPVTWQNYQRTKRGLYTNFDVSDRQQRYRFYPILIALLGLVTTLLFVTQQPRPFCIGFLSVLLLVVCSYGINFFCKVSLHTSISFFMVWALRLISLPLGVGMGILALLIAASRLVLSRHSLTELVVGALLGLLAGAGFYGYIR</sequence>
<dbReference type="Pfam" id="PF01569">
    <property type="entry name" value="PAP2"/>
    <property type="match status" value="1"/>
</dbReference>
<keyword evidence="1" id="KW-1133">Transmembrane helix</keyword>
<proteinExistence type="predicted"/>
<dbReference type="Proteomes" id="UP000477386">
    <property type="component" value="Unassembled WGS sequence"/>
</dbReference>
<feature type="transmembrane region" description="Helical" evidence="1">
    <location>
        <begin position="12"/>
        <end position="34"/>
    </location>
</feature>
<feature type="domain" description="Phosphatidic acid phosphatase type 2/haloperoxidase" evidence="2">
    <location>
        <begin position="89"/>
        <end position="194"/>
    </location>
</feature>
<keyword evidence="1" id="KW-0812">Transmembrane</keyword>
<keyword evidence="4" id="KW-1185">Reference proteome</keyword>
<dbReference type="CDD" id="cd01610">
    <property type="entry name" value="PAP2_like"/>
    <property type="match status" value="1"/>
</dbReference>
<evidence type="ECO:0000313" key="3">
    <source>
        <dbReference type="EMBL" id="NEU70864.1"/>
    </source>
</evidence>
<name>A0A6M0IS02_9BACT</name>
<dbReference type="EMBL" id="JAAGNZ010000010">
    <property type="protein sequence ID" value="NEU70864.1"/>
    <property type="molecule type" value="Genomic_DNA"/>
</dbReference>
<reference evidence="3 4" key="1">
    <citation type="submission" date="2020-02" db="EMBL/GenBank/DDBJ databases">
        <title>Draft genome sequence of two Spirosoma agri KCTC 52727 and Spirosoma terrae KCTC 52035.</title>
        <authorList>
            <person name="Rojas J."/>
            <person name="Ambika Manirajan B."/>
            <person name="Ratering S."/>
            <person name="Suarez C."/>
            <person name="Schnell S."/>
        </authorList>
    </citation>
    <scope>NUCLEOTIDE SEQUENCE [LARGE SCALE GENOMIC DNA]</scope>
    <source>
        <strain evidence="3 4">KCTC 52727</strain>
    </source>
</reference>
<dbReference type="InterPro" id="IPR036938">
    <property type="entry name" value="PAP2/HPO_sf"/>
</dbReference>
<keyword evidence="1" id="KW-0472">Membrane</keyword>
<feature type="transmembrane region" description="Helical" evidence="1">
    <location>
        <begin position="82"/>
        <end position="101"/>
    </location>
</feature>
<protein>
    <submittedName>
        <fullName evidence="3">Phosphatase PAP2 family protein</fullName>
    </submittedName>
</protein>
<feature type="transmembrane region" description="Helical" evidence="1">
    <location>
        <begin position="108"/>
        <end position="128"/>
    </location>
</feature>
<dbReference type="AlphaFoldDB" id="A0A6M0IS02"/>
<comment type="caution">
    <text evidence="3">The sequence shown here is derived from an EMBL/GenBank/DDBJ whole genome shotgun (WGS) entry which is preliminary data.</text>
</comment>
<evidence type="ECO:0000256" key="1">
    <source>
        <dbReference type="SAM" id="Phobius"/>
    </source>
</evidence>